<accession>A0A0B7A0G9</accession>
<protein>
    <submittedName>
        <fullName evidence="1">Uncharacterized protein</fullName>
    </submittedName>
</protein>
<name>A0A0B7A0G9_9EUPU</name>
<feature type="non-terminal residue" evidence="1">
    <location>
        <position position="1"/>
    </location>
</feature>
<proteinExistence type="predicted"/>
<organism evidence="1">
    <name type="scientific">Arion vulgaris</name>
    <dbReference type="NCBI Taxonomy" id="1028688"/>
    <lineage>
        <taxon>Eukaryota</taxon>
        <taxon>Metazoa</taxon>
        <taxon>Spiralia</taxon>
        <taxon>Lophotrochozoa</taxon>
        <taxon>Mollusca</taxon>
        <taxon>Gastropoda</taxon>
        <taxon>Heterobranchia</taxon>
        <taxon>Euthyneura</taxon>
        <taxon>Panpulmonata</taxon>
        <taxon>Eupulmonata</taxon>
        <taxon>Stylommatophora</taxon>
        <taxon>Helicina</taxon>
        <taxon>Arionoidea</taxon>
        <taxon>Arionidae</taxon>
        <taxon>Arion</taxon>
    </lineage>
</organism>
<feature type="non-terminal residue" evidence="1">
    <location>
        <position position="304"/>
    </location>
</feature>
<reference evidence="1" key="1">
    <citation type="submission" date="2014-12" db="EMBL/GenBank/DDBJ databases">
        <title>Insight into the proteome of Arion vulgaris.</title>
        <authorList>
            <person name="Aradska J."/>
            <person name="Bulat T."/>
            <person name="Smidak R."/>
            <person name="Sarate P."/>
            <person name="Gangsoo J."/>
            <person name="Sialana F."/>
            <person name="Bilban M."/>
            <person name="Lubec G."/>
        </authorList>
    </citation>
    <scope>NUCLEOTIDE SEQUENCE</scope>
    <source>
        <tissue evidence="1">Skin</tissue>
    </source>
</reference>
<dbReference type="AlphaFoldDB" id="A0A0B7A0G9"/>
<evidence type="ECO:0000313" key="1">
    <source>
        <dbReference type="EMBL" id="CEK74082.1"/>
    </source>
</evidence>
<gene>
    <name evidence="1" type="primary">ORF89555</name>
</gene>
<sequence length="304" mass="35694">ERLLKYVYSLLPQHLHWDITNMPLTFDVCSTIFESPWMRSSLQKLIDHFISELDKENHLSLCQMVNYSLLLSHPTLADVKNKIKLFVQLVEESDNFMLLQLMKFSAWGDYRQLPEFKELLNAYHKRLVRLFSSHSQTQQEQLLWQFDGMFGTNLLELFTKMKTSEIQLDEDFITTIDNHFRLKPDHWDAHQQKINVAALHAFNRLQSNNLIPQSDMSALIKIINRLHFTTQLSLNKKFELLKYSPSISFTANQQCLQLQDCLQENLQSKITHAHTLASLISSYEILPLLKMQKFRAAVGSNVYY</sequence>
<dbReference type="EMBL" id="HACG01027217">
    <property type="protein sequence ID" value="CEK74082.1"/>
    <property type="molecule type" value="Transcribed_RNA"/>
</dbReference>